<evidence type="ECO:0000313" key="2">
    <source>
        <dbReference type="EMBL" id="THU86200.1"/>
    </source>
</evidence>
<feature type="region of interest" description="Disordered" evidence="1">
    <location>
        <begin position="52"/>
        <end position="115"/>
    </location>
</feature>
<dbReference type="Proteomes" id="UP000297245">
    <property type="component" value="Unassembled WGS sequence"/>
</dbReference>
<feature type="region of interest" description="Disordered" evidence="1">
    <location>
        <begin position="1"/>
        <end position="29"/>
    </location>
</feature>
<evidence type="ECO:0000256" key="1">
    <source>
        <dbReference type="SAM" id="MobiDB-lite"/>
    </source>
</evidence>
<feature type="compositionally biased region" description="Polar residues" evidence="1">
    <location>
        <begin position="1"/>
        <end position="11"/>
    </location>
</feature>
<keyword evidence="3" id="KW-1185">Reference proteome</keyword>
<feature type="compositionally biased region" description="Low complexity" evidence="1">
    <location>
        <begin position="61"/>
        <end position="70"/>
    </location>
</feature>
<sequence>MASYPALSSSRPQTPRGTTPTTTNTNACPTTHSKLYVCESCKYLSFTSTLKSVLTSEQSHSSPKVKSKTPTSPPTSPTTSTVASTTVTAPTTSVVSPTPTSTPPRPTRPVATLYE</sequence>
<dbReference type="EMBL" id="ML179508">
    <property type="protein sequence ID" value="THU86200.1"/>
    <property type="molecule type" value="Genomic_DNA"/>
</dbReference>
<dbReference type="AlphaFoldDB" id="A0A4S8LBZ9"/>
<evidence type="ECO:0000313" key="3">
    <source>
        <dbReference type="Proteomes" id="UP000297245"/>
    </source>
</evidence>
<organism evidence="2 3">
    <name type="scientific">Dendrothele bispora (strain CBS 962.96)</name>
    <dbReference type="NCBI Taxonomy" id="1314807"/>
    <lineage>
        <taxon>Eukaryota</taxon>
        <taxon>Fungi</taxon>
        <taxon>Dikarya</taxon>
        <taxon>Basidiomycota</taxon>
        <taxon>Agaricomycotina</taxon>
        <taxon>Agaricomycetes</taxon>
        <taxon>Agaricomycetidae</taxon>
        <taxon>Agaricales</taxon>
        <taxon>Agaricales incertae sedis</taxon>
        <taxon>Dendrothele</taxon>
    </lineage>
</organism>
<accession>A0A4S8LBZ9</accession>
<gene>
    <name evidence="2" type="ORF">K435DRAFT_868532</name>
</gene>
<feature type="compositionally biased region" description="Low complexity" evidence="1">
    <location>
        <begin position="77"/>
        <end position="99"/>
    </location>
</feature>
<name>A0A4S8LBZ9_DENBC</name>
<proteinExistence type="predicted"/>
<feature type="compositionally biased region" description="Low complexity" evidence="1">
    <location>
        <begin position="12"/>
        <end position="29"/>
    </location>
</feature>
<protein>
    <submittedName>
        <fullName evidence="2">Uncharacterized protein</fullName>
    </submittedName>
</protein>
<reference evidence="2 3" key="1">
    <citation type="journal article" date="2019" name="Nat. Ecol. Evol.">
        <title>Megaphylogeny resolves global patterns of mushroom evolution.</title>
        <authorList>
            <person name="Varga T."/>
            <person name="Krizsan K."/>
            <person name="Foldi C."/>
            <person name="Dima B."/>
            <person name="Sanchez-Garcia M."/>
            <person name="Sanchez-Ramirez S."/>
            <person name="Szollosi G.J."/>
            <person name="Szarkandi J.G."/>
            <person name="Papp V."/>
            <person name="Albert L."/>
            <person name="Andreopoulos W."/>
            <person name="Angelini C."/>
            <person name="Antonin V."/>
            <person name="Barry K.W."/>
            <person name="Bougher N.L."/>
            <person name="Buchanan P."/>
            <person name="Buyck B."/>
            <person name="Bense V."/>
            <person name="Catcheside P."/>
            <person name="Chovatia M."/>
            <person name="Cooper J."/>
            <person name="Damon W."/>
            <person name="Desjardin D."/>
            <person name="Finy P."/>
            <person name="Geml J."/>
            <person name="Haridas S."/>
            <person name="Hughes K."/>
            <person name="Justo A."/>
            <person name="Karasinski D."/>
            <person name="Kautmanova I."/>
            <person name="Kiss B."/>
            <person name="Kocsube S."/>
            <person name="Kotiranta H."/>
            <person name="LaButti K.M."/>
            <person name="Lechner B.E."/>
            <person name="Liimatainen K."/>
            <person name="Lipzen A."/>
            <person name="Lukacs Z."/>
            <person name="Mihaltcheva S."/>
            <person name="Morgado L.N."/>
            <person name="Niskanen T."/>
            <person name="Noordeloos M.E."/>
            <person name="Ohm R.A."/>
            <person name="Ortiz-Santana B."/>
            <person name="Ovrebo C."/>
            <person name="Racz N."/>
            <person name="Riley R."/>
            <person name="Savchenko A."/>
            <person name="Shiryaev A."/>
            <person name="Soop K."/>
            <person name="Spirin V."/>
            <person name="Szebenyi C."/>
            <person name="Tomsovsky M."/>
            <person name="Tulloss R.E."/>
            <person name="Uehling J."/>
            <person name="Grigoriev I.V."/>
            <person name="Vagvolgyi C."/>
            <person name="Papp T."/>
            <person name="Martin F.M."/>
            <person name="Miettinen O."/>
            <person name="Hibbett D.S."/>
            <person name="Nagy L.G."/>
        </authorList>
    </citation>
    <scope>NUCLEOTIDE SEQUENCE [LARGE SCALE GENOMIC DNA]</scope>
    <source>
        <strain evidence="2 3">CBS 962.96</strain>
    </source>
</reference>